<proteinExistence type="predicted"/>
<gene>
    <name evidence="2" type="ORF">C7B77_24620</name>
</gene>
<dbReference type="AlphaFoldDB" id="A0A2T1FP69"/>
<comment type="caution">
    <text evidence="2">The sequence shown here is derived from an EMBL/GenBank/DDBJ whole genome shotgun (WGS) entry which is preliminary data.</text>
</comment>
<dbReference type="InterPro" id="IPR029063">
    <property type="entry name" value="SAM-dependent_MTases_sf"/>
</dbReference>
<sequence length="286" mass="31789">MSKFNPWITDDGSYTFFSEEFGQTFHSKFGAKEESIFKYAIPTLLAEKACRGHLQILDICYGLGYNSAAALATIWRSNPNCSVEIIALEIDRSVPISAIEHNLLSDWEEPIPSLLTQLVQTESSETARLNARLILGDARQTISEPLDRGFQADAIFLDPFSPTACPQLWSIEFIDRVAKCCASDGIIATYSCASAVRTAMIEAGLFVGDTSPVGRKSPGTIASFNTAQIAPLSQQEREHLQTRAAIPYRDPTLSDSMAKIIIRRELEQDDCGLETTSQWKKRWRNN</sequence>
<feature type="domain" description="MnmC-like methyltransferase" evidence="1">
    <location>
        <begin position="110"/>
        <end position="223"/>
    </location>
</feature>
<dbReference type="Proteomes" id="UP000238937">
    <property type="component" value="Unassembled WGS sequence"/>
</dbReference>
<dbReference type="PANTHER" id="PTHR39963:SF1">
    <property type="entry name" value="MNMC-LIKE METHYLTRANSFERASE DOMAIN-CONTAINING PROTEIN"/>
    <property type="match status" value="1"/>
</dbReference>
<dbReference type="GO" id="GO:0016645">
    <property type="term" value="F:oxidoreductase activity, acting on the CH-NH group of donors"/>
    <property type="evidence" value="ECO:0007669"/>
    <property type="project" value="InterPro"/>
</dbReference>
<name>A0A2T1FP69_9CYAN</name>
<dbReference type="EMBL" id="PVWO01000471">
    <property type="protein sequence ID" value="PSB46797.1"/>
    <property type="molecule type" value="Genomic_DNA"/>
</dbReference>
<organism evidence="2 3">
    <name type="scientific">Chamaesiphon polymorphus CCALA 037</name>
    <dbReference type="NCBI Taxonomy" id="2107692"/>
    <lineage>
        <taxon>Bacteria</taxon>
        <taxon>Bacillati</taxon>
        <taxon>Cyanobacteriota</taxon>
        <taxon>Cyanophyceae</taxon>
        <taxon>Gomontiellales</taxon>
        <taxon>Chamaesiphonaceae</taxon>
        <taxon>Chamaesiphon</taxon>
    </lineage>
</organism>
<dbReference type="PANTHER" id="PTHR39963">
    <property type="entry name" value="SLL0983 PROTEIN"/>
    <property type="match status" value="1"/>
</dbReference>
<dbReference type="RefSeq" id="WP_106311142.1">
    <property type="nucleotide sequence ID" value="NZ_PVWO01000471.1"/>
</dbReference>
<protein>
    <recommendedName>
        <fullName evidence="1">MnmC-like methyltransferase domain-containing protein</fullName>
    </recommendedName>
</protein>
<dbReference type="Gene3D" id="3.40.50.150">
    <property type="entry name" value="Vaccinia Virus protein VP39"/>
    <property type="match status" value="1"/>
</dbReference>
<evidence type="ECO:0000259" key="1">
    <source>
        <dbReference type="Pfam" id="PF05430"/>
    </source>
</evidence>
<evidence type="ECO:0000313" key="3">
    <source>
        <dbReference type="Proteomes" id="UP000238937"/>
    </source>
</evidence>
<dbReference type="Pfam" id="PF05430">
    <property type="entry name" value="Methyltransf_30"/>
    <property type="match status" value="1"/>
</dbReference>
<reference evidence="2 3" key="1">
    <citation type="submission" date="2018-03" db="EMBL/GenBank/DDBJ databases">
        <title>The ancient ancestry and fast evolution of plastids.</title>
        <authorList>
            <person name="Moore K.R."/>
            <person name="Magnabosco C."/>
            <person name="Momper L."/>
            <person name="Gold D.A."/>
            <person name="Bosak T."/>
            <person name="Fournier G.P."/>
        </authorList>
    </citation>
    <scope>NUCLEOTIDE SEQUENCE [LARGE SCALE GENOMIC DNA]</scope>
    <source>
        <strain evidence="2 3">CCALA 037</strain>
    </source>
</reference>
<accession>A0A2T1FP69</accession>
<dbReference type="OrthoDB" id="9786494at2"/>
<keyword evidence="3" id="KW-1185">Reference proteome</keyword>
<dbReference type="InterPro" id="IPR008471">
    <property type="entry name" value="MnmC-like_methylTransf"/>
</dbReference>
<evidence type="ECO:0000313" key="2">
    <source>
        <dbReference type="EMBL" id="PSB46797.1"/>
    </source>
</evidence>
<dbReference type="SUPFAM" id="SSF53335">
    <property type="entry name" value="S-adenosyl-L-methionine-dependent methyltransferases"/>
    <property type="match status" value="1"/>
</dbReference>